<dbReference type="InterPro" id="IPR002123">
    <property type="entry name" value="Plipid/glycerol_acylTrfase"/>
</dbReference>
<evidence type="ECO:0000313" key="7">
    <source>
        <dbReference type="Proteomes" id="UP000046393"/>
    </source>
</evidence>
<feature type="transmembrane region" description="Helical" evidence="5">
    <location>
        <begin position="35"/>
        <end position="52"/>
    </location>
</feature>
<protein>
    <recommendedName>
        <fullName evidence="2">1-acylglycerol-3-phosphate O-acyltransferase</fullName>
        <ecNumber evidence="2">2.3.1.51</ecNumber>
    </recommendedName>
</protein>
<evidence type="ECO:0000256" key="5">
    <source>
        <dbReference type="SAM" id="Phobius"/>
    </source>
</evidence>
<proteinExistence type="predicted"/>
<sequence>MEMSLLFYIILVLSLAFNILWFLSASFRFRVRMTGYILCIFIAASVGGILSIPHGRTPKNHFRIFNIFHVISFWMHLTFELRDVKYIDSDKPFILVANHQSILDVLGMSYVWPENCVVLLKSSLKFAPGFNLCTFLCNSIFINRFSKSKAHQAVDNVIEAIERDKATNKILLQFRKIWIYPEGTRNAGEKLLPFKKGAFIIAKRANIPIVCVVFSSHRNFYDLKERRFDYGGHVIVQALPPIDSTKFDTVDDLLSKCQSEMQQTFHRLNKELGNEFAE</sequence>
<dbReference type="PANTHER" id="PTHR10434">
    <property type="entry name" value="1-ACYL-SN-GLYCEROL-3-PHOSPHATE ACYLTRANSFERASE"/>
    <property type="match status" value="1"/>
</dbReference>
<dbReference type="Pfam" id="PF01553">
    <property type="entry name" value="Acyltransferase"/>
    <property type="match status" value="1"/>
</dbReference>
<evidence type="ECO:0000313" key="8">
    <source>
        <dbReference type="WBParaSite" id="SMUV_0000784201-mRNA-1"/>
    </source>
</evidence>
<evidence type="ECO:0000256" key="3">
    <source>
        <dbReference type="ARBA" id="ARBA00022679"/>
    </source>
</evidence>
<feature type="domain" description="Phospholipid/glycerol acyltransferase" evidence="6">
    <location>
        <begin position="93"/>
        <end position="217"/>
    </location>
</feature>
<keyword evidence="5" id="KW-1133">Transmembrane helix</keyword>
<dbReference type="WBParaSite" id="SMUV_0000784201-mRNA-1">
    <property type="protein sequence ID" value="SMUV_0000784201-mRNA-1"/>
    <property type="gene ID" value="SMUV_0000784201"/>
</dbReference>
<evidence type="ECO:0000259" key="6">
    <source>
        <dbReference type="SMART" id="SM00563"/>
    </source>
</evidence>
<dbReference type="CDD" id="cd07989">
    <property type="entry name" value="LPLAT_AGPAT-like"/>
    <property type="match status" value="1"/>
</dbReference>
<dbReference type="GO" id="GO:0003841">
    <property type="term" value="F:1-acylglycerol-3-phosphate O-acyltransferase activity"/>
    <property type="evidence" value="ECO:0007669"/>
    <property type="project" value="UniProtKB-EC"/>
</dbReference>
<organism evidence="7 8">
    <name type="scientific">Syphacia muris</name>
    <dbReference type="NCBI Taxonomy" id="451379"/>
    <lineage>
        <taxon>Eukaryota</taxon>
        <taxon>Metazoa</taxon>
        <taxon>Ecdysozoa</taxon>
        <taxon>Nematoda</taxon>
        <taxon>Chromadorea</taxon>
        <taxon>Rhabditida</taxon>
        <taxon>Spirurina</taxon>
        <taxon>Oxyuridomorpha</taxon>
        <taxon>Oxyuroidea</taxon>
        <taxon>Oxyuridae</taxon>
        <taxon>Syphacia</taxon>
    </lineage>
</organism>
<reference evidence="8" key="1">
    <citation type="submission" date="2017-02" db="UniProtKB">
        <authorList>
            <consortium name="WormBaseParasite"/>
        </authorList>
    </citation>
    <scope>IDENTIFICATION</scope>
</reference>
<comment type="pathway">
    <text evidence="1">Phospholipid metabolism; CDP-diacylglycerol biosynthesis; CDP-diacylglycerol from sn-glycerol 3-phosphate: step 2/3.</text>
</comment>
<dbReference type="SMART" id="SM00563">
    <property type="entry name" value="PlsC"/>
    <property type="match status" value="1"/>
</dbReference>
<dbReference type="GO" id="GO:0005783">
    <property type="term" value="C:endoplasmic reticulum"/>
    <property type="evidence" value="ECO:0007669"/>
    <property type="project" value="TreeGrafter"/>
</dbReference>
<dbReference type="Proteomes" id="UP000046393">
    <property type="component" value="Unplaced"/>
</dbReference>
<name>A0A0N5ASR2_9BILA</name>
<keyword evidence="4" id="KW-0012">Acyltransferase</keyword>
<dbReference type="SUPFAM" id="SSF69593">
    <property type="entry name" value="Glycerol-3-phosphate (1)-acyltransferase"/>
    <property type="match status" value="1"/>
</dbReference>
<evidence type="ECO:0000256" key="2">
    <source>
        <dbReference type="ARBA" id="ARBA00013211"/>
    </source>
</evidence>
<evidence type="ECO:0000256" key="4">
    <source>
        <dbReference type="ARBA" id="ARBA00023315"/>
    </source>
</evidence>
<accession>A0A0N5ASR2</accession>
<dbReference type="AlphaFoldDB" id="A0A0N5ASR2"/>
<dbReference type="PANTHER" id="PTHR10434:SF10">
    <property type="entry name" value="1-ACYL-SN-GLYCEROL-3-PHOSPHATE ACYLTRANSFERASE ACL-1-RELATED"/>
    <property type="match status" value="1"/>
</dbReference>
<keyword evidence="7" id="KW-1185">Reference proteome</keyword>
<keyword evidence="5" id="KW-0472">Membrane</keyword>
<keyword evidence="3" id="KW-0808">Transferase</keyword>
<dbReference type="EC" id="2.3.1.51" evidence="2"/>
<dbReference type="STRING" id="451379.A0A0N5ASR2"/>
<dbReference type="GO" id="GO:0006654">
    <property type="term" value="P:phosphatidic acid biosynthetic process"/>
    <property type="evidence" value="ECO:0007669"/>
    <property type="project" value="TreeGrafter"/>
</dbReference>
<feature type="transmembrane region" description="Helical" evidence="5">
    <location>
        <begin position="6"/>
        <end position="23"/>
    </location>
</feature>
<evidence type="ECO:0000256" key="1">
    <source>
        <dbReference type="ARBA" id="ARBA00004728"/>
    </source>
</evidence>
<keyword evidence="5" id="KW-0812">Transmembrane</keyword>